<evidence type="ECO:0000313" key="9">
    <source>
        <dbReference type="Proteomes" id="UP000749559"/>
    </source>
</evidence>
<accession>A0A8S4N8X7</accession>
<dbReference type="SMART" id="SM00355">
    <property type="entry name" value="ZnF_C2H2"/>
    <property type="match status" value="5"/>
</dbReference>
<feature type="domain" description="C2H2-type" evidence="7">
    <location>
        <begin position="381"/>
        <end position="411"/>
    </location>
</feature>
<dbReference type="Gene3D" id="3.30.160.60">
    <property type="entry name" value="Classic Zinc Finger"/>
    <property type="match status" value="2"/>
</dbReference>
<dbReference type="GO" id="GO:0008270">
    <property type="term" value="F:zinc ion binding"/>
    <property type="evidence" value="ECO:0007669"/>
    <property type="project" value="UniProtKB-KW"/>
</dbReference>
<evidence type="ECO:0000256" key="5">
    <source>
        <dbReference type="PROSITE-ProRule" id="PRU00042"/>
    </source>
</evidence>
<keyword evidence="3 5" id="KW-0863">Zinc-finger</keyword>
<evidence type="ECO:0000313" key="8">
    <source>
        <dbReference type="EMBL" id="CAH1777517.1"/>
    </source>
</evidence>
<sequence>MGSTTDTSLTNMIQDAILKLCTHNITFTKSLEIDGIICVSPGEAQPDIVVKMHRTILKPQTKPDPPVKSWDETYNTNPNPHPFTTGYTLPQVSYPQGDQRMSYATAIPDKSRTYVRNTNTGSPRNRRTHITHTAATHEQPEVEFATHDPTQENLSTPGETIPVATQMTPVGLAETSAQGPEDSQCSRSEQEEQQTSLTSKNPDNKRKVESETFSNDDPPDKQAKIEIKEEPITIEVNDEDDDINDGDMNTGDWMQDNTLDSLDNTAEQNGNTQQQMQGTDPNSGQGPYIKVILCSDCGKQYKTKTALLTHMASIHKQGKHPCKYQGCDMVYSTKWKVDQHSRRHIGVKQFHCNKCGRKASSKQILKRHLCTMQNKDVLPKFACHYDDCSSKFKRKSELTYHVNVVHLDIRITCKNCGQHFKWRTNLQKHKKSGCGK</sequence>
<dbReference type="PROSITE" id="PS00028">
    <property type="entry name" value="ZINC_FINGER_C2H2_1"/>
    <property type="match status" value="3"/>
</dbReference>
<dbReference type="Pfam" id="PF00096">
    <property type="entry name" value="zf-C2H2"/>
    <property type="match status" value="1"/>
</dbReference>
<feature type="region of interest" description="Disordered" evidence="6">
    <location>
        <begin position="174"/>
        <end position="285"/>
    </location>
</feature>
<evidence type="ECO:0000256" key="6">
    <source>
        <dbReference type="SAM" id="MobiDB-lite"/>
    </source>
</evidence>
<protein>
    <recommendedName>
        <fullName evidence="7">C2H2-type domain-containing protein</fullName>
    </recommendedName>
</protein>
<keyword evidence="2" id="KW-0677">Repeat</keyword>
<proteinExistence type="predicted"/>
<dbReference type="EMBL" id="CAIIXF020000002">
    <property type="protein sequence ID" value="CAH1777517.1"/>
    <property type="molecule type" value="Genomic_DNA"/>
</dbReference>
<keyword evidence="4" id="KW-0862">Zinc</keyword>
<feature type="domain" description="C2H2-type" evidence="7">
    <location>
        <begin position="411"/>
        <end position="436"/>
    </location>
</feature>
<evidence type="ECO:0000256" key="4">
    <source>
        <dbReference type="ARBA" id="ARBA00022833"/>
    </source>
</evidence>
<evidence type="ECO:0000259" key="7">
    <source>
        <dbReference type="PROSITE" id="PS50157"/>
    </source>
</evidence>
<dbReference type="SUPFAM" id="SSF57667">
    <property type="entry name" value="beta-beta-alpha zinc fingers"/>
    <property type="match status" value="2"/>
</dbReference>
<feature type="compositionally biased region" description="Low complexity" evidence="6">
    <location>
        <begin position="268"/>
        <end position="279"/>
    </location>
</feature>
<keyword evidence="1" id="KW-0479">Metal-binding</keyword>
<gene>
    <name evidence="8" type="ORF">OFUS_LOCUS4546</name>
</gene>
<evidence type="ECO:0000256" key="2">
    <source>
        <dbReference type="ARBA" id="ARBA00022737"/>
    </source>
</evidence>
<feature type="compositionally biased region" description="Polar residues" evidence="6">
    <location>
        <begin position="255"/>
        <end position="267"/>
    </location>
</feature>
<dbReference type="PANTHER" id="PTHR24379:SF121">
    <property type="entry name" value="C2H2-TYPE DOMAIN-CONTAINING PROTEIN"/>
    <property type="match status" value="1"/>
</dbReference>
<comment type="caution">
    <text evidence="8">The sequence shown here is derived from an EMBL/GenBank/DDBJ whole genome shotgun (WGS) entry which is preliminary data.</text>
</comment>
<feature type="domain" description="C2H2-type" evidence="7">
    <location>
        <begin position="292"/>
        <end position="320"/>
    </location>
</feature>
<reference evidence="8" key="1">
    <citation type="submission" date="2022-03" db="EMBL/GenBank/DDBJ databases">
        <authorList>
            <person name="Martin C."/>
        </authorList>
    </citation>
    <scope>NUCLEOTIDE SEQUENCE</scope>
</reference>
<feature type="compositionally biased region" description="Polar residues" evidence="6">
    <location>
        <begin position="114"/>
        <end position="123"/>
    </location>
</feature>
<name>A0A8S4N8X7_OWEFU</name>
<feature type="compositionally biased region" description="Basic and acidic residues" evidence="6">
    <location>
        <begin position="218"/>
        <end position="231"/>
    </location>
</feature>
<feature type="compositionally biased region" description="Acidic residues" evidence="6">
    <location>
        <begin position="236"/>
        <end position="245"/>
    </location>
</feature>
<evidence type="ECO:0000256" key="3">
    <source>
        <dbReference type="ARBA" id="ARBA00022771"/>
    </source>
</evidence>
<dbReference type="InterPro" id="IPR013087">
    <property type="entry name" value="Znf_C2H2_type"/>
</dbReference>
<keyword evidence="9" id="KW-1185">Reference proteome</keyword>
<feature type="region of interest" description="Disordered" evidence="6">
    <location>
        <begin position="113"/>
        <end position="142"/>
    </location>
</feature>
<dbReference type="AlphaFoldDB" id="A0A8S4N8X7"/>
<evidence type="ECO:0000256" key="1">
    <source>
        <dbReference type="ARBA" id="ARBA00022723"/>
    </source>
</evidence>
<dbReference type="PANTHER" id="PTHR24379">
    <property type="entry name" value="KRAB AND ZINC FINGER DOMAIN-CONTAINING"/>
    <property type="match status" value="1"/>
</dbReference>
<organism evidence="8 9">
    <name type="scientific">Owenia fusiformis</name>
    <name type="common">Polychaete worm</name>
    <dbReference type="NCBI Taxonomy" id="6347"/>
    <lineage>
        <taxon>Eukaryota</taxon>
        <taxon>Metazoa</taxon>
        <taxon>Spiralia</taxon>
        <taxon>Lophotrochozoa</taxon>
        <taxon>Annelida</taxon>
        <taxon>Polychaeta</taxon>
        <taxon>Sedentaria</taxon>
        <taxon>Canalipalpata</taxon>
        <taxon>Sabellida</taxon>
        <taxon>Oweniida</taxon>
        <taxon>Oweniidae</taxon>
        <taxon>Owenia</taxon>
    </lineage>
</organism>
<dbReference type="Proteomes" id="UP000749559">
    <property type="component" value="Unassembled WGS sequence"/>
</dbReference>
<dbReference type="InterPro" id="IPR036236">
    <property type="entry name" value="Znf_C2H2_sf"/>
</dbReference>
<dbReference type="PROSITE" id="PS50157">
    <property type="entry name" value="ZINC_FINGER_C2H2_2"/>
    <property type="match status" value="3"/>
</dbReference>
<dbReference type="OrthoDB" id="6288044at2759"/>